<dbReference type="SUPFAM" id="SSF55874">
    <property type="entry name" value="ATPase domain of HSP90 chaperone/DNA topoisomerase II/histidine kinase"/>
    <property type="match status" value="1"/>
</dbReference>
<keyword evidence="5" id="KW-0418">Kinase</keyword>
<dbReference type="GO" id="GO:0005524">
    <property type="term" value="F:ATP binding"/>
    <property type="evidence" value="ECO:0007669"/>
    <property type="project" value="UniProtKB-KW"/>
</dbReference>
<keyword evidence="11" id="KW-1185">Reference proteome</keyword>
<organism evidence="10 11">
    <name type="scientific">Flavilitoribacter nigricans (strain ATCC 23147 / DSM 23189 / NBRC 102662 / NCIMB 1420 / SS-2)</name>
    <name type="common">Lewinella nigricans</name>
    <dbReference type="NCBI Taxonomy" id="1122177"/>
    <lineage>
        <taxon>Bacteria</taxon>
        <taxon>Pseudomonadati</taxon>
        <taxon>Bacteroidota</taxon>
        <taxon>Saprospiria</taxon>
        <taxon>Saprospirales</taxon>
        <taxon>Lewinellaceae</taxon>
        <taxon>Flavilitoribacter</taxon>
    </lineage>
</organism>
<dbReference type="InterPro" id="IPR050980">
    <property type="entry name" value="2C_sensor_his_kinase"/>
</dbReference>
<feature type="chain" id="PRO_5012587396" description="histidine kinase" evidence="8">
    <location>
        <begin position="21"/>
        <end position="654"/>
    </location>
</feature>
<dbReference type="RefSeq" id="WP_099149649.1">
    <property type="nucleotide sequence ID" value="NZ_PDUD01000012.1"/>
</dbReference>
<dbReference type="SUPFAM" id="SSF48452">
    <property type="entry name" value="TPR-like"/>
    <property type="match status" value="1"/>
</dbReference>
<comment type="caution">
    <text evidence="10">The sequence shown here is derived from an EMBL/GenBank/DDBJ whole genome shotgun (WGS) entry which is preliminary data.</text>
</comment>
<dbReference type="Gene3D" id="1.25.40.10">
    <property type="entry name" value="Tetratricopeptide repeat domain"/>
    <property type="match status" value="2"/>
</dbReference>
<dbReference type="AlphaFoldDB" id="A0A2D0NEW8"/>
<keyword evidence="7" id="KW-0812">Transmembrane</keyword>
<keyword evidence="8" id="KW-0732">Signal</keyword>
<feature type="transmembrane region" description="Helical" evidence="7">
    <location>
        <begin position="398"/>
        <end position="415"/>
    </location>
</feature>
<feature type="signal peptide" evidence="8">
    <location>
        <begin position="1"/>
        <end position="20"/>
    </location>
</feature>
<dbReference type="PANTHER" id="PTHR44936">
    <property type="entry name" value="SENSOR PROTEIN CREC"/>
    <property type="match status" value="1"/>
</dbReference>
<keyword evidence="7" id="KW-0472">Membrane</keyword>
<dbReference type="EC" id="2.7.13.3" evidence="2"/>
<dbReference type="OrthoDB" id="9804645at2"/>
<evidence type="ECO:0000259" key="9">
    <source>
        <dbReference type="PROSITE" id="PS50109"/>
    </source>
</evidence>
<evidence type="ECO:0000256" key="5">
    <source>
        <dbReference type="ARBA" id="ARBA00022777"/>
    </source>
</evidence>
<evidence type="ECO:0000256" key="4">
    <source>
        <dbReference type="ARBA" id="ARBA00022741"/>
    </source>
</evidence>
<protein>
    <recommendedName>
        <fullName evidence="2">histidine kinase</fullName>
        <ecNumber evidence="2">2.7.13.3</ecNumber>
    </recommendedName>
</protein>
<comment type="catalytic activity">
    <reaction evidence="1">
        <text>ATP + protein L-histidine = ADP + protein N-phospho-L-histidine.</text>
        <dbReference type="EC" id="2.7.13.3"/>
    </reaction>
</comment>
<dbReference type="PANTHER" id="PTHR44936:SF10">
    <property type="entry name" value="SENSOR PROTEIN RSTB"/>
    <property type="match status" value="1"/>
</dbReference>
<evidence type="ECO:0000256" key="8">
    <source>
        <dbReference type="SAM" id="SignalP"/>
    </source>
</evidence>
<evidence type="ECO:0000256" key="3">
    <source>
        <dbReference type="ARBA" id="ARBA00022679"/>
    </source>
</evidence>
<gene>
    <name evidence="10" type="ORF">CRP01_08775</name>
</gene>
<dbReference type="InterPro" id="IPR003594">
    <property type="entry name" value="HATPase_dom"/>
</dbReference>
<dbReference type="EMBL" id="PDUD01000012">
    <property type="protein sequence ID" value="PHN07042.1"/>
    <property type="molecule type" value="Genomic_DNA"/>
</dbReference>
<accession>A0A2D0NEW8</accession>
<feature type="domain" description="Histidine kinase" evidence="9">
    <location>
        <begin position="443"/>
        <end position="654"/>
    </location>
</feature>
<keyword evidence="7" id="KW-1133">Transmembrane helix</keyword>
<evidence type="ECO:0000313" key="10">
    <source>
        <dbReference type="EMBL" id="PHN07042.1"/>
    </source>
</evidence>
<name>A0A2D0NEW8_FLAN2</name>
<dbReference type="InterPro" id="IPR011990">
    <property type="entry name" value="TPR-like_helical_dom_sf"/>
</dbReference>
<evidence type="ECO:0000256" key="2">
    <source>
        <dbReference type="ARBA" id="ARBA00012438"/>
    </source>
</evidence>
<evidence type="ECO:0000256" key="7">
    <source>
        <dbReference type="SAM" id="Phobius"/>
    </source>
</evidence>
<keyword evidence="6" id="KW-0067">ATP-binding</keyword>
<proteinExistence type="predicted"/>
<reference evidence="10 11" key="1">
    <citation type="submission" date="2017-10" db="EMBL/GenBank/DDBJ databases">
        <title>The draft genome sequence of Lewinella nigricans NBRC 102662.</title>
        <authorList>
            <person name="Wang K."/>
        </authorList>
    </citation>
    <scope>NUCLEOTIDE SEQUENCE [LARGE SCALE GENOMIC DNA]</scope>
    <source>
        <strain evidence="10 11">NBRC 102662</strain>
    </source>
</reference>
<evidence type="ECO:0000313" key="11">
    <source>
        <dbReference type="Proteomes" id="UP000223913"/>
    </source>
</evidence>
<keyword evidence="3" id="KW-0808">Transferase</keyword>
<sequence>MVKFSLFPIVALLSTTVIHAQPETADSLINIWKDEQQIPSLRYQALYQFFQDHYYIKPKRLDTLAVQLETSAGIDINTRHSGALLLKATAAHSRDSVLRSIELLARALDDYADRSIITFHINQQIIRSQNDLGNIDGAIPYALDNLILAYFLKEEYPLQEVIALNTIGYLYDKMGYTEKALGYLNDALKVVSEHEAIPPVAAIGPKTNICRIYTRTHRFPEAEMNCKESIDLANQYGRSFPLTNLYGMLIDIYLQEGKIEDAKALIPRLKASSIRVESVYNELISLKWEGQVALREGRSREAISICREGFDLAHTHHYFELFRDMCDCLVQSYREEDQLDQVVYYLSQRIAIADSLENVLMASKLASFEGRMKQQEEQIAREKNYRQEAFRARRNQNIAMAALLVIAFLLLIFFSEFRARKRMSLVNDKLRKLHQKADLLLKSLSHDILSNLDYILSTGSVMVEQDASPKNLGHFYETTTESVRRIKHYCLGLLHSFRDKPEASLVEDTDANEILNEILAQLDSVIRFYGIEVERTTLPLLPVERAELSIIFYNLLDNAIQVIKNRKPGRIAVITQSEVHYDRPEKIWRIGIMDNGPGVRDSEKIAVFEMWNSTKAGGGLGLWLVSNIMERRNGEVWIEDNDWGGATFWFSFKV</sequence>
<dbReference type="Proteomes" id="UP000223913">
    <property type="component" value="Unassembled WGS sequence"/>
</dbReference>
<dbReference type="SMART" id="SM00387">
    <property type="entry name" value="HATPase_c"/>
    <property type="match status" value="1"/>
</dbReference>
<evidence type="ECO:0000256" key="6">
    <source>
        <dbReference type="ARBA" id="ARBA00022840"/>
    </source>
</evidence>
<evidence type="ECO:0000256" key="1">
    <source>
        <dbReference type="ARBA" id="ARBA00000085"/>
    </source>
</evidence>
<dbReference type="InterPro" id="IPR005467">
    <property type="entry name" value="His_kinase_dom"/>
</dbReference>
<dbReference type="Pfam" id="PF02518">
    <property type="entry name" value="HATPase_c"/>
    <property type="match status" value="1"/>
</dbReference>
<dbReference type="GO" id="GO:0004673">
    <property type="term" value="F:protein histidine kinase activity"/>
    <property type="evidence" value="ECO:0007669"/>
    <property type="project" value="UniProtKB-EC"/>
</dbReference>
<keyword evidence="4" id="KW-0547">Nucleotide-binding</keyword>
<dbReference type="InterPro" id="IPR036890">
    <property type="entry name" value="HATPase_C_sf"/>
</dbReference>
<dbReference type="Gene3D" id="3.30.565.10">
    <property type="entry name" value="Histidine kinase-like ATPase, C-terminal domain"/>
    <property type="match status" value="1"/>
</dbReference>
<dbReference type="PROSITE" id="PS50109">
    <property type="entry name" value="HIS_KIN"/>
    <property type="match status" value="1"/>
</dbReference>